<sequence>MNYKLSATLKGHTQDVRDLVTIDDNRIASVSRDGTLRVWSKTNNNQWDDGTIVYSDKNFLNSVTFDSTNNLIYFGGKDSLINAKYTNSSLDDDPIITLIGHEGNVCSLNYDEKSNLVTSGSWDMTAKVWKNGEMKGDLKGHKGSVWDSVVLSSHADSNDAHFITVSADKYVKIWNSKNVILNNFYNIHSDVIRKVLPLEDGKKFITASNDSFIKVVETETGKVLNTFSGHESFVYSIARNKHNDDELISCGEDRSVRIWSLSTGLVQQVIRLPAISIWCIDTLPNGDIIVGSSDNTIRIFTRDSTRAAEEEELQLFEESVSNSSLNANAMDFDESKLLPYDTLNLPGKKEGQLIVVKSPSTGVIEAHQYTQGKWAKIGDVVGSSNTGNDQKIEFEGKKYDYVFDVDIQEGQPPLKLPVNANDNPYILADQFLMKYDLSSTYKDQIVNFIITNTNGVALDNTAPPDPSPSAHIDDNTSRNDIINYLVLPVKEFLSISAFNPDTIFNGIVKLNAGQEKKVQFEDDLLAELGTALNDIDNGWELLLSIANRIKEDWTTKIPSFDIMRIIVTKLPEPAYLMDYVKTGLDSADIRISMLTVRMLVNAFGNEKWGLDLMASKDIKENLFETIGTNFPTATMQQASNYALSVSTLIFNYSALLSRNNNENIDLIHILSEAINNKFAKLEEYQDSEEACYRLIVAYGNMSLVEPALKSFASSVTWLNKAKSTYGTIPRFEQIFRDIGV</sequence>
<dbReference type="eggNOG" id="KOG0301">
    <property type="taxonomic scope" value="Eukaryota"/>
</dbReference>
<evidence type="ECO:0000259" key="7">
    <source>
        <dbReference type="PROSITE" id="PS51396"/>
    </source>
</evidence>
<gene>
    <name evidence="8" type="primary">TPHA0F03650</name>
    <name evidence="8" type="ordered locus">TPHA_0F03650</name>
</gene>
<protein>
    <recommendedName>
        <fullName evidence="10">Protein DOA1</fullName>
    </recommendedName>
</protein>
<dbReference type="InterPro" id="IPR001680">
    <property type="entry name" value="WD40_rpt"/>
</dbReference>
<evidence type="ECO:0000256" key="4">
    <source>
        <dbReference type="ARBA" id="ARBA00022737"/>
    </source>
</evidence>
<dbReference type="GO" id="GO:0006303">
    <property type="term" value="P:double-strand break repair via nonhomologous end joining"/>
    <property type="evidence" value="ECO:0007669"/>
    <property type="project" value="EnsemblFungi"/>
</dbReference>
<reference evidence="8 9" key="1">
    <citation type="journal article" date="2011" name="Proc. Natl. Acad. Sci. U.S.A.">
        <title>Evolutionary erosion of yeast sex chromosomes by mating-type switching accidents.</title>
        <authorList>
            <person name="Gordon J.L."/>
            <person name="Armisen D."/>
            <person name="Proux-Wera E."/>
            <person name="Oheigeartaigh S.S."/>
            <person name="Byrne K.P."/>
            <person name="Wolfe K.H."/>
        </authorList>
    </citation>
    <scope>NUCLEOTIDE SEQUENCE [LARGE SCALE GENOMIC DNA]</scope>
    <source>
        <strain evidence="9">ATCC 24235 / CBS 4417 / NBRC 1672 / NRRL Y-8282 / UCD 70-5</strain>
    </source>
</reference>
<dbReference type="SMART" id="SM00320">
    <property type="entry name" value="WD40"/>
    <property type="match status" value="6"/>
</dbReference>
<dbReference type="OMA" id="STIMVKN"/>
<dbReference type="AlphaFoldDB" id="G8BUQ9"/>
<dbReference type="PROSITE" id="PS50294">
    <property type="entry name" value="WD_REPEATS_REGION"/>
    <property type="match status" value="3"/>
</dbReference>
<dbReference type="GO" id="GO:0032473">
    <property type="term" value="C:cytoplasmic side of mitochondrial outer membrane"/>
    <property type="evidence" value="ECO:0007669"/>
    <property type="project" value="EnsemblFungi"/>
</dbReference>
<dbReference type="STRING" id="1071381.G8BUQ9"/>
<feature type="domain" description="PUL" evidence="7">
    <location>
        <begin position="485"/>
        <end position="740"/>
    </location>
</feature>
<dbReference type="GO" id="GO:0010992">
    <property type="term" value="P:ubiquitin recycling"/>
    <property type="evidence" value="ECO:0007669"/>
    <property type="project" value="EnsemblFungi"/>
</dbReference>
<dbReference type="PANTHER" id="PTHR19849">
    <property type="entry name" value="PHOSPHOLIPASE A-2-ACTIVATING PROTEIN"/>
    <property type="match status" value="1"/>
</dbReference>
<dbReference type="PROSITE" id="PS51394">
    <property type="entry name" value="PFU"/>
    <property type="match status" value="1"/>
</dbReference>
<dbReference type="HOGENOM" id="CLU_011791_2_0_1"/>
<keyword evidence="4" id="KW-0677">Repeat</keyword>
<dbReference type="Gene3D" id="2.130.10.10">
    <property type="entry name" value="YVTN repeat-like/Quinoprotein amine dehydrogenase"/>
    <property type="match status" value="1"/>
</dbReference>
<evidence type="ECO:0000313" key="9">
    <source>
        <dbReference type="Proteomes" id="UP000005666"/>
    </source>
</evidence>
<dbReference type="InterPro" id="IPR011989">
    <property type="entry name" value="ARM-like"/>
</dbReference>
<dbReference type="InterPro" id="IPR038122">
    <property type="entry name" value="PFU_sf"/>
</dbReference>
<dbReference type="Gene3D" id="3.10.20.870">
    <property type="entry name" value="PFU (PLAA family ubiquitin binding), C-terminal domain"/>
    <property type="match status" value="1"/>
</dbReference>
<dbReference type="InterPro" id="IPR015155">
    <property type="entry name" value="PFU"/>
</dbReference>
<feature type="repeat" description="WD" evidence="5">
    <location>
        <begin position="227"/>
        <end position="269"/>
    </location>
</feature>
<dbReference type="GO" id="GO:0070314">
    <property type="term" value="P:G1 to G0 transition"/>
    <property type="evidence" value="ECO:0007669"/>
    <property type="project" value="EnsemblFungi"/>
</dbReference>
<dbReference type="GO" id="GO:0140036">
    <property type="term" value="F:ubiquitin-modified protein reader activity"/>
    <property type="evidence" value="ECO:0007669"/>
    <property type="project" value="EnsemblFungi"/>
</dbReference>
<feature type="repeat" description="WD" evidence="5">
    <location>
        <begin position="9"/>
        <end position="40"/>
    </location>
</feature>
<dbReference type="Proteomes" id="UP000005666">
    <property type="component" value="Chromosome 6"/>
</dbReference>
<dbReference type="EMBL" id="HE612861">
    <property type="protein sequence ID" value="CCE63845.1"/>
    <property type="molecule type" value="Genomic_DNA"/>
</dbReference>
<name>G8BUQ9_TETPH</name>
<evidence type="ECO:0000256" key="2">
    <source>
        <dbReference type="ARBA" id="ARBA00022490"/>
    </source>
</evidence>
<feature type="repeat" description="WD" evidence="5">
    <location>
        <begin position="98"/>
        <end position="130"/>
    </location>
</feature>
<dbReference type="GO" id="GO:0072671">
    <property type="term" value="P:mitochondria-associated ubiquitin-dependent protein catabolic process"/>
    <property type="evidence" value="ECO:0007669"/>
    <property type="project" value="EnsemblFungi"/>
</dbReference>
<evidence type="ECO:0000256" key="3">
    <source>
        <dbReference type="ARBA" id="ARBA00022574"/>
    </source>
</evidence>
<dbReference type="InterPro" id="IPR015943">
    <property type="entry name" value="WD40/YVTN_repeat-like_dom_sf"/>
</dbReference>
<dbReference type="SUPFAM" id="SSF50978">
    <property type="entry name" value="WD40 repeat-like"/>
    <property type="match status" value="1"/>
</dbReference>
<dbReference type="InterPro" id="IPR036322">
    <property type="entry name" value="WD40_repeat_dom_sf"/>
</dbReference>
<dbReference type="Pfam" id="PF09070">
    <property type="entry name" value="PFU"/>
    <property type="match status" value="1"/>
</dbReference>
<keyword evidence="2" id="KW-0963">Cytoplasm</keyword>
<dbReference type="PROSITE" id="PS50082">
    <property type="entry name" value="WD_REPEATS_2"/>
    <property type="match status" value="3"/>
</dbReference>
<dbReference type="Gene3D" id="1.25.10.10">
    <property type="entry name" value="Leucine-rich Repeat Variant"/>
    <property type="match status" value="1"/>
</dbReference>
<dbReference type="Pfam" id="PF08324">
    <property type="entry name" value="PUL"/>
    <property type="match status" value="1"/>
</dbReference>
<evidence type="ECO:0008006" key="10">
    <source>
        <dbReference type="Google" id="ProtNLM"/>
    </source>
</evidence>
<dbReference type="GO" id="GO:0043130">
    <property type="term" value="F:ubiquitin binding"/>
    <property type="evidence" value="ECO:0007669"/>
    <property type="project" value="EnsemblFungi"/>
</dbReference>
<evidence type="ECO:0000313" key="8">
    <source>
        <dbReference type="EMBL" id="CCE63845.1"/>
    </source>
</evidence>
<evidence type="ECO:0000259" key="6">
    <source>
        <dbReference type="PROSITE" id="PS51394"/>
    </source>
</evidence>
<keyword evidence="9" id="KW-1185">Reference proteome</keyword>
<dbReference type="PROSITE" id="PS51396">
    <property type="entry name" value="PUL"/>
    <property type="match status" value="1"/>
</dbReference>
<dbReference type="KEGG" id="tpf:TPHA_0F03650"/>
<organism evidence="8 9">
    <name type="scientific">Tetrapisispora phaffii (strain ATCC 24235 / CBS 4417 / NBRC 1672 / NRRL Y-8282 / UCD 70-5)</name>
    <name type="common">Yeast</name>
    <name type="synonym">Fabospora phaffii</name>
    <dbReference type="NCBI Taxonomy" id="1071381"/>
    <lineage>
        <taxon>Eukaryota</taxon>
        <taxon>Fungi</taxon>
        <taxon>Dikarya</taxon>
        <taxon>Ascomycota</taxon>
        <taxon>Saccharomycotina</taxon>
        <taxon>Saccharomycetes</taxon>
        <taxon>Saccharomycetales</taxon>
        <taxon>Saccharomycetaceae</taxon>
        <taxon>Tetrapisispora</taxon>
    </lineage>
</organism>
<proteinExistence type="predicted"/>
<dbReference type="PANTHER" id="PTHR19849:SF0">
    <property type="entry name" value="PHOSPHOLIPASE A-2-ACTIVATING PROTEIN"/>
    <property type="match status" value="1"/>
</dbReference>
<dbReference type="GO" id="GO:0005634">
    <property type="term" value="C:nucleus"/>
    <property type="evidence" value="ECO:0007669"/>
    <property type="project" value="EnsemblFungi"/>
</dbReference>
<dbReference type="GO" id="GO:0034517">
    <property type="term" value="P:ribophagy"/>
    <property type="evidence" value="ECO:0007669"/>
    <property type="project" value="EnsemblFungi"/>
</dbReference>
<comment type="subcellular location">
    <subcellularLocation>
        <location evidence="1">Cytoplasm</location>
    </subcellularLocation>
</comment>
<accession>G8BUQ9</accession>
<keyword evidence="3 5" id="KW-0853">WD repeat</keyword>
<dbReference type="OrthoDB" id="10265988at2759"/>
<dbReference type="InterPro" id="IPR013535">
    <property type="entry name" value="PUL_dom"/>
</dbReference>
<dbReference type="CDD" id="cd00200">
    <property type="entry name" value="WD40"/>
    <property type="match status" value="1"/>
</dbReference>
<dbReference type="GO" id="GO:0044877">
    <property type="term" value="F:protein-containing complex binding"/>
    <property type="evidence" value="ECO:0007669"/>
    <property type="project" value="EnsemblFungi"/>
</dbReference>
<dbReference type="GeneID" id="11535569"/>
<feature type="domain" description="PFU" evidence="6">
    <location>
        <begin position="366"/>
        <end position="463"/>
    </location>
</feature>
<dbReference type="GO" id="GO:0036435">
    <property type="term" value="F:K48-linked polyubiquitin modification-dependent protein binding"/>
    <property type="evidence" value="ECO:0007669"/>
    <property type="project" value="EnsemblFungi"/>
</dbReference>
<dbReference type="RefSeq" id="XP_003686279.1">
    <property type="nucleotide sequence ID" value="XM_003686231.1"/>
</dbReference>
<evidence type="ECO:0000256" key="5">
    <source>
        <dbReference type="PROSITE-ProRule" id="PRU00221"/>
    </source>
</evidence>
<evidence type="ECO:0000256" key="1">
    <source>
        <dbReference type="ARBA" id="ARBA00004496"/>
    </source>
</evidence>
<dbReference type="Pfam" id="PF00400">
    <property type="entry name" value="WD40"/>
    <property type="match status" value="5"/>
</dbReference>